<dbReference type="AlphaFoldDB" id="A0A933SEM5"/>
<protein>
    <submittedName>
        <fullName evidence="1">Uncharacterized protein</fullName>
    </submittedName>
</protein>
<accession>A0A933SEM5</accession>
<dbReference type="Proteomes" id="UP000696931">
    <property type="component" value="Unassembled WGS sequence"/>
</dbReference>
<dbReference type="EMBL" id="JACRIW010000104">
    <property type="protein sequence ID" value="MBI5170722.1"/>
    <property type="molecule type" value="Genomic_DNA"/>
</dbReference>
<name>A0A933SEM5_UNCEI</name>
<proteinExistence type="predicted"/>
<evidence type="ECO:0000313" key="1">
    <source>
        <dbReference type="EMBL" id="MBI5170722.1"/>
    </source>
</evidence>
<gene>
    <name evidence="1" type="ORF">HZA61_14630</name>
</gene>
<sequence>MSARFDVRAYREPRPVPWLIRLLGPVNRALMLRGVLRLRAFDLPEPDLARLRAAVHPGTAAFLGPNHPEFTTDWLVDKEISCRCSPLMAHWASYEIVNGSPLSQRFWLANNLIANAPGGGGKEYSVRWARAGHGVLLHPEGTATWQAERTSPLLPGIVDMAWEAAEQVRAAGESRPVFVVPLVWKLVFTADASDGLRREMARIERALGLPAGGTHVGERFAALMRGALAARCRALELPVAAAEAPYFAAQSAAMAAIRERLTERHGEFDADMTRAQHRLRGAIRRRLKSDGDEPAARRDRALVTELQRLHSFDRALYDRPTLTQEQVAENLKRVRSALLTHGWRDALHNLVPVAVAPRTVHVRVPEPLDVGASLASALALGRDPAEARAGLLADLHERLQRGLDRLGAELAPLQAARRVPFPLHDPAS</sequence>
<organism evidence="1 2">
    <name type="scientific">Eiseniibacteriota bacterium</name>
    <dbReference type="NCBI Taxonomy" id="2212470"/>
    <lineage>
        <taxon>Bacteria</taxon>
        <taxon>Candidatus Eiseniibacteriota</taxon>
    </lineage>
</organism>
<evidence type="ECO:0000313" key="2">
    <source>
        <dbReference type="Proteomes" id="UP000696931"/>
    </source>
</evidence>
<reference evidence="1" key="1">
    <citation type="submission" date="2020-07" db="EMBL/GenBank/DDBJ databases">
        <title>Huge and variable diversity of episymbiotic CPR bacteria and DPANN archaea in groundwater ecosystems.</title>
        <authorList>
            <person name="He C.Y."/>
            <person name="Keren R."/>
            <person name="Whittaker M."/>
            <person name="Farag I.F."/>
            <person name="Doudna J."/>
            <person name="Cate J.H.D."/>
            <person name="Banfield J.F."/>
        </authorList>
    </citation>
    <scope>NUCLEOTIDE SEQUENCE</scope>
    <source>
        <strain evidence="1">NC_groundwater_1813_Pr3_B-0.1um_71_17</strain>
    </source>
</reference>
<comment type="caution">
    <text evidence="1">The sequence shown here is derived from an EMBL/GenBank/DDBJ whole genome shotgun (WGS) entry which is preliminary data.</text>
</comment>